<dbReference type="RefSeq" id="WP_212192396.1">
    <property type="nucleotide sequence ID" value="NZ_JAGTAR010000031.1"/>
</dbReference>
<gene>
    <name evidence="1" type="ORF">KDU71_17520</name>
</gene>
<evidence type="ECO:0000313" key="2">
    <source>
        <dbReference type="Proteomes" id="UP000679220"/>
    </source>
</evidence>
<dbReference type="Proteomes" id="UP000679220">
    <property type="component" value="Unassembled WGS sequence"/>
</dbReference>
<evidence type="ECO:0000313" key="1">
    <source>
        <dbReference type="EMBL" id="MBR8537371.1"/>
    </source>
</evidence>
<sequence length="105" mass="12218">MQNLIERGDYCAPEMDLLLQAYLFLRQGSHYAKSTLITDFQSFETMFRLGRKELSLKKKEVLVWYETLSASWKIEFGEVKALPAKVDDEHVSLPIHIHAEQQCTL</sequence>
<accession>A0A941F5T5</accession>
<name>A0A941F5T5_9BACT</name>
<dbReference type="AlphaFoldDB" id="A0A941F5T5"/>
<comment type="caution">
    <text evidence="1">The sequence shown here is derived from an EMBL/GenBank/DDBJ whole genome shotgun (WGS) entry which is preliminary data.</text>
</comment>
<dbReference type="EMBL" id="JAGTAR010000031">
    <property type="protein sequence ID" value="MBR8537371.1"/>
    <property type="molecule type" value="Genomic_DNA"/>
</dbReference>
<protein>
    <submittedName>
        <fullName evidence="1">Uncharacterized protein</fullName>
    </submittedName>
</protein>
<proteinExistence type="predicted"/>
<keyword evidence="2" id="KW-1185">Reference proteome</keyword>
<reference evidence="1" key="2">
    <citation type="submission" date="2021-04" db="EMBL/GenBank/DDBJ databases">
        <authorList>
            <person name="Zhang T."/>
            <person name="Zhang Y."/>
            <person name="Lu D."/>
            <person name="Zuo D."/>
            <person name="Du Z."/>
        </authorList>
    </citation>
    <scope>NUCLEOTIDE SEQUENCE</scope>
    <source>
        <strain evidence="1">JR1</strain>
    </source>
</reference>
<reference evidence="1" key="1">
    <citation type="journal article" date="2018" name="Int. J. Syst. Evol. Microbiol.">
        <title>Carboxylicivirga sediminis sp. nov., isolated from coastal sediment.</title>
        <authorList>
            <person name="Wang F.Q."/>
            <person name="Ren L.H."/>
            <person name="Zou R.J."/>
            <person name="Sun Y.Z."/>
            <person name="Liu X.J."/>
            <person name="Jiang F."/>
            <person name="Liu L.J."/>
        </authorList>
    </citation>
    <scope>NUCLEOTIDE SEQUENCE</scope>
    <source>
        <strain evidence="1">JR1</strain>
    </source>
</reference>
<organism evidence="1 2">
    <name type="scientific">Carboxylicivirga sediminis</name>
    <dbReference type="NCBI Taxonomy" id="2006564"/>
    <lineage>
        <taxon>Bacteria</taxon>
        <taxon>Pseudomonadati</taxon>
        <taxon>Bacteroidota</taxon>
        <taxon>Bacteroidia</taxon>
        <taxon>Marinilabiliales</taxon>
        <taxon>Marinilabiliaceae</taxon>
        <taxon>Carboxylicivirga</taxon>
    </lineage>
</organism>